<keyword evidence="2" id="KW-1185">Reference proteome</keyword>
<sequence>MKSTYTHKNARSVVTEGRSKISKSKKKELTIFGTHIQDKMSAAKFFRSHLETIPMIDEITGFRCTRMFKEAKKT</sequence>
<organism evidence="2 3">
    <name type="scientific">Romanomermis culicivorax</name>
    <name type="common">Nematode worm</name>
    <dbReference type="NCBI Taxonomy" id="13658"/>
    <lineage>
        <taxon>Eukaryota</taxon>
        <taxon>Metazoa</taxon>
        <taxon>Ecdysozoa</taxon>
        <taxon>Nematoda</taxon>
        <taxon>Enoplea</taxon>
        <taxon>Dorylaimia</taxon>
        <taxon>Mermithida</taxon>
        <taxon>Mermithoidea</taxon>
        <taxon>Mermithidae</taxon>
        <taxon>Romanomermis</taxon>
    </lineage>
</organism>
<accession>A0A915HRP9</accession>
<proteinExistence type="predicted"/>
<dbReference type="WBParaSite" id="nRc.2.0.1.t04047-RA">
    <property type="protein sequence ID" value="nRc.2.0.1.t04047-RA"/>
    <property type="gene ID" value="nRc.2.0.1.g04047"/>
</dbReference>
<name>A0A915HRP9_ROMCU</name>
<protein>
    <submittedName>
        <fullName evidence="3">Uncharacterized protein</fullName>
    </submittedName>
</protein>
<evidence type="ECO:0000313" key="3">
    <source>
        <dbReference type="WBParaSite" id="nRc.2.0.1.t04047-RA"/>
    </source>
</evidence>
<reference evidence="3" key="1">
    <citation type="submission" date="2022-11" db="UniProtKB">
        <authorList>
            <consortium name="WormBaseParasite"/>
        </authorList>
    </citation>
    <scope>IDENTIFICATION</scope>
</reference>
<dbReference type="AlphaFoldDB" id="A0A915HRP9"/>
<feature type="region of interest" description="Disordered" evidence="1">
    <location>
        <begin position="1"/>
        <end position="21"/>
    </location>
</feature>
<evidence type="ECO:0000256" key="1">
    <source>
        <dbReference type="SAM" id="MobiDB-lite"/>
    </source>
</evidence>
<dbReference type="Proteomes" id="UP000887565">
    <property type="component" value="Unplaced"/>
</dbReference>
<evidence type="ECO:0000313" key="2">
    <source>
        <dbReference type="Proteomes" id="UP000887565"/>
    </source>
</evidence>